<accession>A0AB33K8X4</accession>
<evidence type="ECO:0000256" key="1">
    <source>
        <dbReference type="SAM" id="MobiDB-lite"/>
    </source>
</evidence>
<evidence type="ECO:0000313" key="2">
    <source>
        <dbReference type="EMBL" id="BFP50615.1"/>
    </source>
</evidence>
<protein>
    <submittedName>
        <fullName evidence="2">Uncharacterized protein</fullName>
    </submittedName>
</protein>
<name>A0AB33K8X4_9ACTN</name>
<proteinExistence type="predicted"/>
<organism evidence="2">
    <name type="scientific">Streptomyces sp. CMC78</name>
    <dbReference type="NCBI Taxonomy" id="3231512"/>
    <lineage>
        <taxon>Bacteria</taxon>
        <taxon>Bacillati</taxon>
        <taxon>Actinomycetota</taxon>
        <taxon>Actinomycetes</taxon>
        <taxon>Kitasatosporales</taxon>
        <taxon>Streptomycetaceae</taxon>
        <taxon>Streptomyces</taxon>
    </lineage>
</organism>
<gene>
    <name evidence="2" type="ORF">SCMC78_04220</name>
</gene>
<dbReference type="EMBL" id="AP035884">
    <property type="protein sequence ID" value="BFP50615.1"/>
    <property type="molecule type" value="Genomic_DNA"/>
</dbReference>
<reference evidence="2" key="1">
    <citation type="submission" date="2024-07" db="EMBL/GenBank/DDBJ databases">
        <title>Complete genome sequences of cellulolytic bacteria, Kitasatospora sp. CMC57 and Streptomyces sp. CMC78, isolated from Japanese agricultural soil.</title>
        <authorList>
            <person name="Hashimoto T."/>
            <person name="Ito M."/>
            <person name="Iwamoto M."/>
            <person name="Fukahori D."/>
            <person name="Shoda T."/>
            <person name="Sakoda M."/>
            <person name="Morohoshi T."/>
            <person name="Mitsuboshi M."/>
            <person name="Nishizawa T."/>
        </authorList>
    </citation>
    <scope>NUCLEOTIDE SEQUENCE</scope>
    <source>
        <strain evidence="2">CMC78</strain>
    </source>
</reference>
<feature type="region of interest" description="Disordered" evidence="1">
    <location>
        <begin position="1"/>
        <end position="91"/>
    </location>
</feature>
<dbReference type="KEGG" id="stcm:SCMC78_04220"/>
<sequence length="119" mass="12192">MTAVGSGDVRRLNPQGRRARGGRVPGAFEPGADGGPGPPNLCAACTGTRRRRGRHACTGPPGLRTARTGPPRVRRDAVPPRPGLTARRGQPLPVSMAVIRSEAALASRAGSPPSSTAVM</sequence>
<dbReference type="AlphaFoldDB" id="A0AB33K8X4"/>